<comment type="caution">
    <text evidence="1">The sequence shown here is derived from an EMBL/GenBank/DDBJ whole genome shotgun (WGS) entry which is preliminary data.</text>
</comment>
<evidence type="ECO:0000313" key="1">
    <source>
        <dbReference type="EMBL" id="TYK67040.1"/>
    </source>
</evidence>
<accession>A0ABY3N0Q0</accession>
<gene>
    <name evidence="1" type="ORF">CWS31_000405</name>
</gene>
<name>A0ABY3N0Q0_9GAMM</name>
<dbReference type="EMBL" id="PJAI02000001">
    <property type="protein sequence ID" value="TYK67040.1"/>
    <property type="molecule type" value="Genomic_DNA"/>
</dbReference>
<dbReference type="Gene3D" id="3.40.190.10">
    <property type="entry name" value="Periplasmic binding protein-like II"/>
    <property type="match status" value="2"/>
</dbReference>
<dbReference type="SUPFAM" id="SSF53850">
    <property type="entry name" value="Periplasmic binding protein-like II"/>
    <property type="match status" value="1"/>
</dbReference>
<keyword evidence="2" id="KW-1185">Reference proteome</keyword>
<dbReference type="Proteomes" id="UP000815846">
    <property type="component" value="Unassembled WGS sequence"/>
</dbReference>
<evidence type="ECO:0000313" key="2">
    <source>
        <dbReference type="Proteomes" id="UP000815846"/>
    </source>
</evidence>
<sequence>MFILLNLDNTFRYFIFIILVTFSSLSCAKVPIDIYVYLDKPPFIVDQANRIGLSYDFIDYLNDFSTTYSYRLSYLPKKRALKKLDDNGVLLWIIPSWVNDDNQHKYHWINGLIIDKNIYLSKDPSLKYEDESSFFGKTIVGVRGYYYPDLKANFTNNKSLRIDVKNEPLIPLMLLKNRGDVGVLGYQTYYHLAKQHSQIATQLFVLNEPQHKYFRSILFSKSQPDVKQDFENWFNSTEGKANWQLLKKKWLAN</sequence>
<proteinExistence type="predicted"/>
<reference evidence="1 2" key="1">
    <citation type="submission" date="2019-08" db="EMBL/GenBank/DDBJ databases">
        <title>Microbe sample from Colwellia echini.</title>
        <authorList>
            <person name="Christiansen L."/>
            <person name="Pathiraja D."/>
            <person name="Schultz-Johansen M."/>
            <person name="Choi I.-G."/>
            <person name="Stougaard P."/>
        </authorList>
    </citation>
    <scope>NUCLEOTIDE SEQUENCE [LARGE SCALE GENOMIC DNA]</scope>
    <source>
        <strain evidence="1 2">A3</strain>
    </source>
</reference>
<evidence type="ECO:0008006" key="3">
    <source>
        <dbReference type="Google" id="ProtNLM"/>
    </source>
</evidence>
<organism evidence="1 2">
    <name type="scientific">Colwellia echini</name>
    <dbReference type="NCBI Taxonomy" id="1982103"/>
    <lineage>
        <taxon>Bacteria</taxon>
        <taxon>Pseudomonadati</taxon>
        <taxon>Pseudomonadota</taxon>
        <taxon>Gammaproteobacteria</taxon>
        <taxon>Alteromonadales</taxon>
        <taxon>Colwelliaceae</taxon>
        <taxon>Colwellia</taxon>
    </lineage>
</organism>
<dbReference type="RefSeq" id="WP_101343190.1">
    <property type="nucleotide sequence ID" value="NZ_PJAI02000001.1"/>
</dbReference>
<protein>
    <recommendedName>
        <fullName evidence="3">Solute-binding protein family 3/N-terminal domain-containing protein</fullName>
    </recommendedName>
</protein>